<reference evidence="4" key="1">
    <citation type="submission" date="2019-08" db="EMBL/GenBank/DDBJ databases">
        <title>The improved chromosome-level genome for the pearl oyster Pinctada fucata martensii using PacBio sequencing and Hi-C.</title>
        <authorList>
            <person name="Zheng Z."/>
        </authorList>
    </citation>
    <scope>NUCLEOTIDE SEQUENCE</scope>
    <source>
        <strain evidence="4">ZZ-2019</strain>
        <tissue evidence="4">Adductor muscle</tissue>
    </source>
</reference>
<protein>
    <recommendedName>
        <fullName evidence="3">Laminin EGF-like domain-containing protein</fullName>
    </recommendedName>
</protein>
<sequence>MIGEVNKVTKVMTDDGEVEKMGFLLKKFPRLKHIPKLAGAFGAVGTLLSVAFSFVPTGDSAELEYMKKAFTEMNKKLDEITESLKESKSLIQEYSQKAAYIQSENDINKAYNKLEWIVSSFMNVTCTTEADCKTKKMKIMDNNKDKLDVRDDVEDILNGVLYDSIFSTSLLTLIAEKSECYIKKIQNFQSAVAALAIKGNSAAMLYDMVTKDGHDMTDDVRRFQKLMFDLEKKTEGTCSWYDSLSCTPCGCDSTGSYSTTCDNNGQCRCKTGYKGKRCLSRDCAIGQWSAWSDCECGPGKTKERTREITQSRYGAGKACEKTKETVDCNLVCKCWIGESGDYCQHKDCLMSEWGTWSACPKQILSPNCHGDEKRYAKQERYRSKTRERQNNGAVCPPNRQTKNCPSTKCKLQSIYIGP</sequence>
<dbReference type="Proteomes" id="UP001186944">
    <property type="component" value="Unassembled WGS sequence"/>
</dbReference>
<dbReference type="Pfam" id="PF00053">
    <property type="entry name" value="EGF_laminin"/>
    <property type="match status" value="1"/>
</dbReference>
<feature type="domain" description="Laminin EGF-like" evidence="3">
    <location>
        <begin position="249"/>
        <end position="294"/>
    </location>
</feature>
<keyword evidence="2" id="KW-1133">Transmembrane helix</keyword>
<keyword evidence="2" id="KW-0472">Membrane</keyword>
<dbReference type="InterPro" id="IPR039942">
    <property type="entry name" value="SBSPO"/>
</dbReference>
<dbReference type="InterPro" id="IPR036383">
    <property type="entry name" value="TSP1_rpt_sf"/>
</dbReference>
<dbReference type="PANTHER" id="PTHR20920">
    <property type="entry name" value="RPE-SPONDIN"/>
    <property type="match status" value="1"/>
</dbReference>
<evidence type="ECO:0000256" key="2">
    <source>
        <dbReference type="SAM" id="Phobius"/>
    </source>
</evidence>
<accession>A0AA88YUF8</accession>
<organism evidence="4 5">
    <name type="scientific">Pinctada imbricata</name>
    <name type="common">Atlantic pearl-oyster</name>
    <name type="synonym">Pinctada martensii</name>
    <dbReference type="NCBI Taxonomy" id="66713"/>
    <lineage>
        <taxon>Eukaryota</taxon>
        <taxon>Metazoa</taxon>
        <taxon>Spiralia</taxon>
        <taxon>Lophotrochozoa</taxon>
        <taxon>Mollusca</taxon>
        <taxon>Bivalvia</taxon>
        <taxon>Autobranchia</taxon>
        <taxon>Pteriomorphia</taxon>
        <taxon>Pterioida</taxon>
        <taxon>Pterioidea</taxon>
        <taxon>Pteriidae</taxon>
        <taxon>Pinctada</taxon>
    </lineage>
</organism>
<evidence type="ECO:0000256" key="1">
    <source>
        <dbReference type="SAM" id="MobiDB-lite"/>
    </source>
</evidence>
<evidence type="ECO:0000259" key="3">
    <source>
        <dbReference type="SMART" id="SM00180"/>
    </source>
</evidence>
<dbReference type="AlphaFoldDB" id="A0AA88YUF8"/>
<dbReference type="PANTHER" id="PTHR20920:SF5">
    <property type="entry name" value="SMB DOMAIN-CONTAINING PROTEIN"/>
    <property type="match status" value="1"/>
</dbReference>
<evidence type="ECO:0000313" key="5">
    <source>
        <dbReference type="Proteomes" id="UP001186944"/>
    </source>
</evidence>
<proteinExistence type="predicted"/>
<dbReference type="InterPro" id="IPR002049">
    <property type="entry name" value="LE_dom"/>
</dbReference>
<dbReference type="SUPFAM" id="SSF82895">
    <property type="entry name" value="TSP-1 type 1 repeat"/>
    <property type="match status" value="1"/>
</dbReference>
<comment type="caution">
    <text evidence="4">The sequence shown here is derived from an EMBL/GenBank/DDBJ whole genome shotgun (WGS) entry which is preliminary data.</text>
</comment>
<dbReference type="EMBL" id="VSWD01000003">
    <property type="protein sequence ID" value="KAK3105777.1"/>
    <property type="molecule type" value="Genomic_DNA"/>
</dbReference>
<evidence type="ECO:0000313" key="4">
    <source>
        <dbReference type="EMBL" id="KAK3105777.1"/>
    </source>
</evidence>
<dbReference type="CDD" id="cd00055">
    <property type="entry name" value="EGF_Lam"/>
    <property type="match status" value="1"/>
</dbReference>
<feature type="compositionally biased region" description="Basic and acidic residues" evidence="1">
    <location>
        <begin position="380"/>
        <end position="389"/>
    </location>
</feature>
<dbReference type="SMART" id="SM00209">
    <property type="entry name" value="TSP1"/>
    <property type="match status" value="2"/>
</dbReference>
<dbReference type="Gene3D" id="2.20.100.10">
    <property type="entry name" value="Thrombospondin type-1 (TSP1) repeat"/>
    <property type="match status" value="2"/>
</dbReference>
<name>A0AA88YUF8_PINIB</name>
<feature type="region of interest" description="Disordered" evidence="1">
    <location>
        <begin position="380"/>
        <end position="401"/>
    </location>
</feature>
<keyword evidence="2" id="KW-0812">Transmembrane</keyword>
<dbReference type="SMART" id="SM00180">
    <property type="entry name" value="EGF_Lam"/>
    <property type="match status" value="1"/>
</dbReference>
<gene>
    <name evidence="4" type="ORF">FSP39_005423</name>
</gene>
<keyword evidence="5" id="KW-1185">Reference proteome</keyword>
<feature type="transmembrane region" description="Helical" evidence="2">
    <location>
        <begin position="37"/>
        <end position="55"/>
    </location>
</feature>
<dbReference type="InterPro" id="IPR000884">
    <property type="entry name" value="TSP1_rpt"/>
</dbReference>
<dbReference type="PROSITE" id="PS50092">
    <property type="entry name" value="TSP1"/>
    <property type="match status" value="2"/>
</dbReference>